<dbReference type="Proteomes" id="UP000199648">
    <property type="component" value="Unassembled WGS sequence"/>
</dbReference>
<keyword evidence="2" id="KW-0540">Nuclease</keyword>
<keyword evidence="2" id="KW-0255">Endonuclease</keyword>
<keyword evidence="2" id="KW-0378">Hydrolase</keyword>
<dbReference type="Pfam" id="PF13391">
    <property type="entry name" value="HNH_2"/>
    <property type="match status" value="1"/>
</dbReference>
<feature type="domain" description="HNH nuclease" evidence="1">
    <location>
        <begin position="218"/>
        <end position="270"/>
    </location>
</feature>
<sequence>MRYWWVNQNQTFEQEFRGGYLWSPKRNSNGARNPFYESMREVAPGDLILSYQGTYIRALGIARTHCYEAPKPAEFGTRGAYWDKTGWRVDVHYIQLGNQVRPKDYMPLIAPVLPDKYAPLRSTGEGKQNLYLTRVEPALMRVLSGLIGSELQHLMTSTQDVDIWTPGSATGQQEWEEHITQELQSNPGISETDKLALVLARRGQGRFKESVRKIERYCRITKVDRIEHLVASHCKPWRDSNNEERLDGENGLLLTPTVDHLFDRGFISFEDDGRMLVSPVAHRPSLKKMGIPVDENLNGGSFTEGQRKYLDFHRSEVFLETGR</sequence>
<keyword evidence="3" id="KW-1185">Reference proteome</keyword>
<evidence type="ECO:0000259" key="1">
    <source>
        <dbReference type="Pfam" id="PF13391"/>
    </source>
</evidence>
<dbReference type="EMBL" id="FMWD01000006">
    <property type="protein sequence ID" value="SCZ62394.1"/>
    <property type="molecule type" value="Genomic_DNA"/>
</dbReference>
<proteinExistence type="predicted"/>
<accession>A0A1G5QKP5</accession>
<dbReference type="OrthoDB" id="529575at2"/>
<dbReference type="RefSeq" id="WP_092997085.1">
    <property type="nucleotide sequence ID" value="NZ_FMWD01000006.1"/>
</dbReference>
<dbReference type="InterPro" id="IPR003615">
    <property type="entry name" value="HNH_nuc"/>
</dbReference>
<organism evidence="2 3">
    <name type="scientific">Thiohalomonas denitrificans</name>
    <dbReference type="NCBI Taxonomy" id="415747"/>
    <lineage>
        <taxon>Bacteria</taxon>
        <taxon>Pseudomonadati</taxon>
        <taxon>Pseudomonadota</taxon>
        <taxon>Gammaproteobacteria</taxon>
        <taxon>Thiohalomonadales</taxon>
        <taxon>Thiohalomonadaceae</taxon>
        <taxon>Thiohalomonas</taxon>
    </lineage>
</organism>
<dbReference type="GO" id="GO:0004519">
    <property type="term" value="F:endonuclease activity"/>
    <property type="evidence" value="ECO:0007669"/>
    <property type="project" value="UniProtKB-KW"/>
</dbReference>
<name>A0A1G5QKP5_9GAMM</name>
<dbReference type="AlphaFoldDB" id="A0A1G5QKP5"/>
<evidence type="ECO:0000313" key="3">
    <source>
        <dbReference type="Proteomes" id="UP000199648"/>
    </source>
</evidence>
<protein>
    <submittedName>
        <fullName evidence="2">HNH endonuclease</fullName>
    </submittedName>
</protein>
<evidence type="ECO:0000313" key="2">
    <source>
        <dbReference type="EMBL" id="SCZ62394.1"/>
    </source>
</evidence>
<reference evidence="2 3" key="1">
    <citation type="submission" date="2016-10" db="EMBL/GenBank/DDBJ databases">
        <authorList>
            <person name="de Groot N.N."/>
        </authorList>
    </citation>
    <scope>NUCLEOTIDE SEQUENCE [LARGE SCALE GENOMIC DNA]</scope>
    <source>
        <strain evidence="2 3">HLD2</strain>
    </source>
</reference>
<gene>
    <name evidence="2" type="ORF">SAMN03097708_02314</name>
</gene>